<accession>A0A510DZW3</accession>
<dbReference type="Proteomes" id="UP000322983">
    <property type="component" value="Chromosome"/>
</dbReference>
<dbReference type="CDD" id="cd10441">
    <property type="entry name" value="GIY-YIG_COG1833"/>
    <property type="match status" value="1"/>
</dbReference>
<evidence type="ECO:0000313" key="2">
    <source>
        <dbReference type="EMBL" id="BBG25759.1"/>
    </source>
</evidence>
<dbReference type="AlphaFoldDB" id="A0A510DZW3"/>
<dbReference type="PANTHER" id="PTHR37460:SF1">
    <property type="entry name" value="ENDONUCLEASE III"/>
    <property type="match status" value="1"/>
</dbReference>
<dbReference type="GeneID" id="41716769"/>
<reference evidence="2 3" key="2">
    <citation type="journal article" date="2020" name="Int. J. Syst. Evol. Microbiol.">
        <title>Sulfuracidifex tepidarius gen. nov., sp. nov. and transfer of Sulfolobus metallicus Huber and Stetter 1992 to the genus Sulfuracidifex as Sulfuracidifex metallicus comb. nov.</title>
        <authorList>
            <person name="Itoh T."/>
            <person name="Miura T."/>
            <person name="Sakai H.D."/>
            <person name="Kato S."/>
            <person name="Ohkuma M."/>
            <person name="Takashina T."/>
        </authorList>
    </citation>
    <scope>NUCLEOTIDE SEQUENCE</scope>
    <source>
        <strain evidence="1 3">IC-006</strain>
        <strain evidence="2">IC-007</strain>
    </source>
</reference>
<keyword evidence="3" id="KW-1185">Reference proteome</keyword>
<dbReference type="PANTHER" id="PTHR37460">
    <property type="entry name" value="ENDONUCLEASE III"/>
    <property type="match status" value="1"/>
</dbReference>
<dbReference type="EMBL" id="AP018929">
    <property type="protein sequence ID" value="BBG22998.1"/>
    <property type="molecule type" value="Genomic_DNA"/>
</dbReference>
<dbReference type="Proteomes" id="UP000325030">
    <property type="component" value="Chromosome"/>
</dbReference>
<evidence type="ECO:0000313" key="3">
    <source>
        <dbReference type="Proteomes" id="UP000322983"/>
    </source>
</evidence>
<dbReference type="EMBL" id="AP018930">
    <property type="protein sequence ID" value="BBG25759.1"/>
    <property type="molecule type" value="Genomic_DNA"/>
</dbReference>
<name>A0A510DZW3_9CREN</name>
<dbReference type="STRING" id="1294262.GCA_001316085_02745"/>
<protein>
    <recommendedName>
        <fullName evidence="5">GIY-YIG domain-containing protein</fullName>
    </recommendedName>
</protein>
<gene>
    <name evidence="1" type="ORF">IC006_0282</name>
    <name evidence="2" type="ORF">IC007_0264</name>
</gene>
<organism evidence="2 4">
    <name type="scientific">Sulfuracidifex tepidarius</name>
    <dbReference type="NCBI Taxonomy" id="1294262"/>
    <lineage>
        <taxon>Archaea</taxon>
        <taxon>Thermoproteota</taxon>
        <taxon>Thermoprotei</taxon>
        <taxon>Sulfolobales</taxon>
        <taxon>Sulfolobaceae</taxon>
        <taxon>Sulfuracidifex</taxon>
    </lineage>
</organism>
<proteinExistence type="predicted"/>
<sequence>MKGYLILFLCKEGVLKSRTKEFRISNGLYCYVGSCGRNCAKRISRHLSSEKNKFWHVDFLSQLCVPVLALVIEKHEREIARIMRKFPSISGFGNSDDNENESHLFLVSSFRDVLIPLTSLVGNSS</sequence>
<evidence type="ECO:0000313" key="4">
    <source>
        <dbReference type="Proteomes" id="UP000325030"/>
    </source>
</evidence>
<dbReference type="OrthoDB" id="17296at2157"/>
<reference evidence="4" key="1">
    <citation type="submission" date="2018-09" db="EMBL/GenBank/DDBJ databases">
        <title>Complete Genome Sequencing of Sulfolobus sp. JCM 16834.</title>
        <authorList>
            <person name="Kato S."/>
            <person name="Itoh T."/>
            <person name="Ohkuma M."/>
        </authorList>
    </citation>
    <scope>NUCLEOTIDE SEQUENCE [LARGE SCALE GENOMIC DNA]</scope>
    <source>
        <strain evidence="4">IC-007</strain>
    </source>
</reference>
<accession>A0A510DS48</accession>
<dbReference type="KEGG" id="step:IC006_0282"/>
<dbReference type="RefSeq" id="WP_054846678.1">
    <property type="nucleotide sequence ID" value="NZ_AP018929.1"/>
</dbReference>
<evidence type="ECO:0008006" key="5">
    <source>
        <dbReference type="Google" id="ProtNLM"/>
    </source>
</evidence>
<evidence type="ECO:0000313" key="1">
    <source>
        <dbReference type="EMBL" id="BBG22998.1"/>
    </source>
</evidence>
<dbReference type="InterPro" id="IPR002837">
    <property type="entry name" value="DUF123"/>
</dbReference>
<dbReference type="Pfam" id="PF01986">
    <property type="entry name" value="DUF123"/>
    <property type="match status" value="1"/>
</dbReference>